<evidence type="ECO:0000313" key="3">
    <source>
        <dbReference type="Proteomes" id="UP000314294"/>
    </source>
</evidence>
<protein>
    <submittedName>
        <fullName evidence="2">Uncharacterized protein</fullName>
    </submittedName>
</protein>
<organism evidence="2 3">
    <name type="scientific">Liparis tanakae</name>
    <name type="common">Tanaka's snailfish</name>
    <dbReference type="NCBI Taxonomy" id="230148"/>
    <lineage>
        <taxon>Eukaryota</taxon>
        <taxon>Metazoa</taxon>
        <taxon>Chordata</taxon>
        <taxon>Craniata</taxon>
        <taxon>Vertebrata</taxon>
        <taxon>Euteleostomi</taxon>
        <taxon>Actinopterygii</taxon>
        <taxon>Neopterygii</taxon>
        <taxon>Teleostei</taxon>
        <taxon>Neoteleostei</taxon>
        <taxon>Acanthomorphata</taxon>
        <taxon>Eupercaria</taxon>
        <taxon>Perciformes</taxon>
        <taxon>Cottioidei</taxon>
        <taxon>Cottales</taxon>
        <taxon>Liparidae</taxon>
        <taxon>Liparis</taxon>
    </lineage>
</organism>
<proteinExistence type="predicted"/>
<reference evidence="2 3" key="1">
    <citation type="submission" date="2019-03" db="EMBL/GenBank/DDBJ databases">
        <title>First draft genome of Liparis tanakae, snailfish: a comprehensive survey of snailfish specific genes.</title>
        <authorList>
            <person name="Kim W."/>
            <person name="Song I."/>
            <person name="Jeong J.-H."/>
            <person name="Kim D."/>
            <person name="Kim S."/>
            <person name="Ryu S."/>
            <person name="Song J.Y."/>
            <person name="Lee S.K."/>
        </authorList>
    </citation>
    <scope>NUCLEOTIDE SEQUENCE [LARGE SCALE GENOMIC DNA]</scope>
    <source>
        <tissue evidence="2">Muscle</tissue>
    </source>
</reference>
<evidence type="ECO:0000256" key="1">
    <source>
        <dbReference type="SAM" id="MobiDB-lite"/>
    </source>
</evidence>
<comment type="caution">
    <text evidence="2">The sequence shown here is derived from an EMBL/GenBank/DDBJ whole genome shotgun (WGS) entry which is preliminary data.</text>
</comment>
<accession>A0A4Z2HSQ6</accession>
<sequence>MARVKAAPSYHCPASTPQISSKVTLALSLWPCAFSDLSLKTSSRRQSGGGGESNGGEREDLAYFNAREARVSVPSTSQPTVMRPPGLVCATCYWRNRSPADAAAVVIGERGARLREADGSDERRSPGAAPVQLGQLDQDWRHQRVVNGMTQSGRLGDSANENATPNSQCV</sequence>
<dbReference type="AlphaFoldDB" id="A0A4Z2HSQ6"/>
<dbReference type="Proteomes" id="UP000314294">
    <property type="component" value="Unassembled WGS sequence"/>
</dbReference>
<name>A0A4Z2HSQ6_9TELE</name>
<evidence type="ECO:0000313" key="2">
    <source>
        <dbReference type="EMBL" id="TNN67872.1"/>
    </source>
</evidence>
<dbReference type="EMBL" id="SRLO01000197">
    <property type="protein sequence ID" value="TNN67872.1"/>
    <property type="molecule type" value="Genomic_DNA"/>
</dbReference>
<keyword evidence="3" id="KW-1185">Reference proteome</keyword>
<feature type="region of interest" description="Disordered" evidence="1">
    <location>
        <begin position="151"/>
        <end position="170"/>
    </location>
</feature>
<gene>
    <name evidence="2" type="ORF">EYF80_021841</name>
</gene>